<reference evidence="4" key="2">
    <citation type="submission" date="2016-02" db="EMBL/GenBank/DDBJ databases">
        <authorList>
            <person name="Wen L."/>
            <person name="He K."/>
            <person name="Yang H."/>
        </authorList>
    </citation>
    <scope>NUCLEOTIDE SEQUENCE</scope>
</reference>
<keyword evidence="3" id="KW-0963">Cytoplasm</keyword>
<feature type="site" description="Important for substrate specificity" evidence="3">
    <location>
        <position position="84"/>
    </location>
</feature>
<comment type="function">
    <text evidence="3">Nucleoside triphosphate pyrophosphatase that hydrolyzes dTTP and UTP. May have a dual role in cell division arrest and in preventing the incorporation of modified nucleotides into cellular nucleic acids.</text>
</comment>
<dbReference type="Pfam" id="PF02545">
    <property type="entry name" value="Maf"/>
    <property type="match status" value="1"/>
</dbReference>
<dbReference type="GO" id="GO:0036218">
    <property type="term" value="F:dTTP diphosphatase activity"/>
    <property type="evidence" value="ECO:0007669"/>
    <property type="project" value="RHEA"/>
</dbReference>
<dbReference type="HAMAP" id="MF_00528">
    <property type="entry name" value="Maf"/>
    <property type="match status" value="1"/>
</dbReference>
<feature type="active site" description="Proton acceptor" evidence="3">
    <location>
        <position position="83"/>
    </location>
</feature>
<comment type="catalytic activity">
    <reaction evidence="3">
        <text>UTP + H2O = UMP + diphosphate + H(+)</text>
        <dbReference type="Rhea" id="RHEA:29395"/>
        <dbReference type="ChEBI" id="CHEBI:15377"/>
        <dbReference type="ChEBI" id="CHEBI:15378"/>
        <dbReference type="ChEBI" id="CHEBI:33019"/>
        <dbReference type="ChEBI" id="CHEBI:46398"/>
        <dbReference type="ChEBI" id="CHEBI:57865"/>
        <dbReference type="EC" id="3.6.1.9"/>
    </reaction>
</comment>
<organism evidence="4">
    <name type="scientific">uncultured bacterium IN-01</name>
    <dbReference type="NCBI Taxonomy" id="1805579"/>
    <lineage>
        <taxon>Bacteria</taxon>
        <taxon>environmental samples</taxon>
    </lineage>
</organism>
<keyword evidence="3" id="KW-0546">Nucleotide metabolism</keyword>
<comment type="similarity">
    <text evidence="3">Belongs to the Maf family. YhdE subfamily.</text>
</comment>
<feature type="site" description="Important for substrate specificity" evidence="3">
    <location>
        <position position="166"/>
    </location>
</feature>
<dbReference type="GO" id="GO:0009117">
    <property type="term" value="P:nucleotide metabolic process"/>
    <property type="evidence" value="ECO:0007669"/>
    <property type="project" value="UniProtKB-KW"/>
</dbReference>
<dbReference type="EMBL" id="KU736866">
    <property type="protein sequence ID" value="AMP42116.1"/>
    <property type="molecule type" value="Genomic_DNA"/>
</dbReference>
<keyword evidence="2 3" id="KW-0378">Hydrolase</keyword>
<accession>A0A142BVH8</accession>
<dbReference type="PANTHER" id="PTHR43213:SF5">
    <property type="entry name" value="BIFUNCTIONAL DTTP_UTP PYROPHOSPHATASE_METHYLTRANSFERASE PROTEIN-RELATED"/>
    <property type="match status" value="1"/>
</dbReference>
<sequence length="200" mass="22079">MSLSPLPTIYLASASPRRHELLKQIGVEHEILNVPAPPGEDEPQFEGEFAADYVQRTALEKAQRAEQYLIQQEMFIRPILSADTCVILENEVLGKPQDAMDATRILAKLSGKTHEVHTAVVLLHRGEISQQVSITRVTMRTLSLKEIARYVESGEAYGKAGAYGIQGLAAVFIEKIEGSYSGVMGLPVFETWSLLSKQLT</sequence>
<dbReference type="GO" id="GO:0036221">
    <property type="term" value="F:UTP diphosphatase activity"/>
    <property type="evidence" value="ECO:0007669"/>
    <property type="project" value="RHEA"/>
</dbReference>
<dbReference type="CDD" id="cd00555">
    <property type="entry name" value="Maf"/>
    <property type="match status" value="1"/>
</dbReference>
<gene>
    <name evidence="4" type="primary">maf</name>
</gene>
<feature type="site" description="Important for substrate specificity" evidence="3">
    <location>
        <position position="17"/>
    </location>
</feature>
<comment type="catalytic activity">
    <reaction evidence="3">
        <text>dTTP + H2O = dTMP + diphosphate + H(+)</text>
        <dbReference type="Rhea" id="RHEA:28534"/>
        <dbReference type="ChEBI" id="CHEBI:15377"/>
        <dbReference type="ChEBI" id="CHEBI:15378"/>
        <dbReference type="ChEBI" id="CHEBI:33019"/>
        <dbReference type="ChEBI" id="CHEBI:37568"/>
        <dbReference type="ChEBI" id="CHEBI:63528"/>
        <dbReference type="EC" id="3.6.1.9"/>
    </reaction>
</comment>
<dbReference type="PIRSF" id="PIRSF006305">
    <property type="entry name" value="Maf"/>
    <property type="match status" value="1"/>
</dbReference>
<name>A0A142BVH8_9BACT</name>
<dbReference type="NCBIfam" id="TIGR00172">
    <property type="entry name" value="maf"/>
    <property type="match status" value="1"/>
</dbReference>
<dbReference type="InterPro" id="IPR003697">
    <property type="entry name" value="Maf-like"/>
</dbReference>
<dbReference type="AlphaFoldDB" id="A0A142BVH8"/>
<evidence type="ECO:0000256" key="1">
    <source>
        <dbReference type="ARBA" id="ARBA00001968"/>
    </source>
</evidence>
<dbReference type="EC" id="3.6.1.9" evidence="3"/>
<proteinExistence type="inferred from homology"/>
<dbReference type="SUPFAM" id="SSF52972">
    <property type="entry name" value="ITPase-like"/>
    <property type="match status" value="1"/>
</dbReference>
<dbReference type="GO" id="GO:0005737">
    <property type="term" value="C:cytoplasm"/>
    <property type="evidence" value="ECO:0007669"/>
    <property type="project" value="UniProtKB-SubCell"/>
</dbReference>
<evidence type="ECO:0000256" key="2">
    <source>
        <dbReference type="ARBA" id="ARBA00022801"/>
    </source>
</evidence>
<dbReference type="InterPro" id="IPR029001">
    <property type="entry name" value="ITPase-like_fam"/>
</dbReference>
<comment type="caution">
    <text evidence="3">Lacks conserved residue(s) required for the propagation of feature annotation.</text>
</comment>
<comment type="subcellular location">
    <subcellularLocation>
        <location evidence="3">Cytoplasm</location>
    </subcellularLocation>
</comment>
<reference evidence="4" key="1">
    <citation type="journal article" date="2016" name="Appl. Environ. Microbiol.">
        <title>Diversity of the Tetracycline Mobilome within a Chinese Pig Manure Sample.</title>
        <authorList>
            <person name="Leclercq S.O."/>
            <person name="Wang C."/>
            <person name="Zhu Y."/>
            <person name="Wu H."/>
            <person name="Du X."/>
            <person name="Liu Z."/>
            <person name="Feng J."/>
        </authorList>
    </citation>
    <scope>NUCLEOTIDE SEQUENCE</scope>
</reference>
<dbReference type="Gene3D" id="3.90.950.10">
    <property type="match status" value="1"/>
</dbReference>
<evidence type="ECO:0000313" key="4">
    <source>
        <dbReference type="EMBL" id="AMP42116.1"/>
    </source>
</evidence>
<protein>
    <recommendedName>
        <fullName evidence="3">dTTP/UTP pyrophosphatase</fullName>
        <shortName evidence="3">dTTPase/UTPase</shortName>
        <ecNumber evidence="3">3.6.1.9</ecNumber>
    </recommendedName>
    <alternativeName>
        <fullName evidence="3">Nucleoside triphosphate pyrophosphatase</fullName>
    </alternativeName>
    <alternativeName>
        <fullName evidence="3">Nucleotide pyrophosphatase</fullName>
        <shortName evidence="3">Nucleotide PPase</shortName>
    </alternativeName>
</protein>
<dbReference type="PANTHER" id="PTHR43213">
    <property type="entry name" value="BIFUNCTIONAL DTTP/UTP PYROPHOSPHATASE/METHYLTRANSFERASE PROTEIN-RELATED"/>
    <property type="match status" value="1"/>
</dbReference>
<comment type="cofactor">
    <cofactor evidence="1 3">
        <name>a divalent metal cation</name>
        <dbReference type="ChEBI" id="CHEBI:60240"/>
    </cofactor>
</comment>
<evidence type="ECO:0000256" key="3">
    <source>
        <dbReference type="HAMAP-Rule" id="MF_00528"/>
    </source>
</evidence>